<dbReference type="GO" id="GO:0005524">
    <property type="term" value="F:ATP binding"/>
    <property type="evidence" value="ECO:0007669"/>
    <property type="project" value="UniProtKB-KW"/>
</dbReference>
<evidence type="ECO:0000256" key="8">
    <source>
        <dbReference type="ARBA" id="ARBA00023098"/>
    </source>
</evidence>
<dbReference type="Gene3D" id="3.30.230.10">
    <property type="match status" value="1"/>
</dbReference>
<evidence type="ECO:0000256" key="1">
    <source>
        <dbReference type="ARBA" id="ARBA00022490"/>
    </source>
</evidence>
<keyword evidence="6" id="KW-0067">ATP-binding</keyword>
<keyword evidence="13" id="KW-1185">Reference proteome</keyword>
<dbReference type="Pfam" id="PF08544">
    <property type="entry name" value="GHMP_kinases_C"/>
    <property type="match status" value="1"/>
</dbReference>
<evidence type="ECO:0000256" key="3">
    <source>
        <dbReference type="ARBA" id="ARBA00022679"/>
    </source>
</evidence>
<evidence type="ECO:0000256" key="9">
    <source>
        <dbReference type="ARBA" id="ARBA00029438"/>
    </source>
</evidence>
<dbReference type="InterPro" id="IPR014721">
    <property type="entry name" value="Ribsml_uS5_D2-typ_fold_subgr"/>
</dbReference>
<proteinExistence type="predicted"/>
<evidence type="ECO:0000259" key="11">
    <source>
        <dbReference type="Pfam" id="PF08544"/>
    </source>
</evidence>
<dbReference type="InterPro" id="IPR006204">
    <property type="entry name" value="GHMP_kinase_N_dom"/>
</dbReference>
<organism evidence="12 13">
    <name type="scientific">Neptunomonas concharum</name>
    <dbReference type="NCBI Taxonomy" id="1031538"/>
    <lineage>
        <taxon>Bacteria</taxon>
        <taxon>Pseudomonadati</taxon>
        <taxon>Pseudomonadota</taxon>
        <taxon>Gammaproteobacteria</taxon>
        <taxon>Oceanospirillales</taxon>
        <taxon>Oceanospirillaceae</taxon>
        <taxon>Neptunomonas</taxon>
    </lineage>
</organism>
<evidence type="ECO:0000256" key="7">
    <source>
        <dbReference type="ARBA" id="ARBA00022842"/>
    </source>
</evidence>
<evidence type="ECO:0000313" key="12">
    <source>
        <dbReference type="EMBL" id="QEQ98425.1"/>
    </source>
</evidence>
<evidence type="ECO:0000313" key="13">
    <source>
        <dbReference type="Proteomes" id="UP000324760"/>
    </source>
</evidence>
<dbReference type="InterPro" id="IPR036554">
    <property type="entry name" value="GHMP_kinase_C_sf"/>
</dbReference>
<dbReference type="InterPro" id="IPR006205">
    <property type="entry name" value="Mev_gal_kin"/>
</dbReference>
<dbReference type="OrthoDB" id="6085637at2"/>
<keyword evidence="7" id="KW-0460">Magnesium</keyword>
<evidence type="ECO:0000256" key="5">
    <source>
        <dbReference type="ARBA" id="ARBA00022777"/>
    </source>
</evidence>
<dbReference type="GO" id="GO:0004496">
    <property type="term" value="F:mevalonate kinase activity"/>
    <property type="evidence" value="ECO:0007669"/>
    <property type="project" value="UniProtKB-EC"/>
</dbReference>
<dbReference type="PANTHER" id="PTHR43290">
    <property type="entry name" value="MEVALONATE KINASE"/>
    <property type="match status" value="1"/>
</dbReference>
<dbReference type="EMBL" id="CP043869">
    <property type="protein sequence ID" value="QEQ98425.1"/>
    <property type="molecule type" value="Genomic_DNA"/>
</dbReference>
<dbReference type="KEGG" id="ncu:F0U83_11840"/>
<dbReference type="Pfam" id="PF00288">
    <property type="entry name" value="GHMP_kinases_N"/>
    <property type="match status" value="1"/>
</dbReference>
<name>A0A5P1RGZ8_9GAMM</name>
<dbReference type="SUPFAM" id="SSF55060">
    <property type="entry name" value="GHMP Kinase, C-terminal domain"/>
    <property type="match status" value="1"/>
</dbReference>
<keyword evidence="3 12" id="KW-0808">Transferase</keyword>
<dbReference type="UniPathway" id="UPA00057">
    <property type="reaction ID" value="UER00098"/>
</dbReference>
<evidence type="ECO:0000259" key="10">
    <source>
        <dbReference type="Pfam" id="PF00288"/>
    </source>
</evidence>
<accession>A0A5P1RGZ8</accession>
<keyword evidence="4" id="KW-0547">Nucleotide-binding</keyword>
<dbReference type="AlphaFoldDB" id="A0A5P1RGZ8"/>
<dbReference type="EC" id="2.7.1.36" evidence="12"/>
<reference evidence="12 13" key="1">
    <citation type="journal article" date="2019" name="Biochem. Eng. J.">
        <title>Metabolic engineering of the marine bacteria Neptunomonas concharum for the production of acetoin and meso-2,3-butanediol from acetate.</title>
        <authorList>
            <person name="Li W."/>
            <person name="Pu N."/>
            <person name="Liu C.-X."/>
            <person name="Yuan Q.-P."/>
            <person name="Li Z.-J."/>
        </authorList>
    </citation>
    <scope>NUCLEOTIDE SEQUENCE [LARGE SCALE GENOMIC DNA]</scope>
    <source>
        <strain evidence="12 13">JCM17730</strain>
    </source>
</reference>
<keyword evidence="8" id="KW-0443">Lipid metabolism</keyword>
<comment type="pathway">
    <text evidence="9">Isoprenoid biosynthesis; isopentenyl diphosphate biosynthesis via mevalonate pathway; isopentenyl diphosphate from (R)-mevalonate: step 1/3.</text>
</comment>
<keyword evidence="5 12" id="KW-0418">Kinase</keyword>
<sequence>MLMGEHAVLFGHRALACAVDKRIHVTLNPRPDRNIVIRSALAQYQGSLDELPDDSRLSFVLFAINQCKTQLSSGFELHIESELSHTVGLGSSAAVTVATVNALLAFRGDQVGPEELFEHALSVVHGVQGRGSGTDLAASVYGGLIAYTVSPRQISPLPGLPAISLYYAGYKTKTPDVLARVAESTQAFPELYRSLYQLMNETTLTAESAVASQDWQQLGQLMNLYQGLMDALGVNDAVLSDIIYRLRESSAIRGVKISGSGLGDCVIALGEDTSLSVPYERIDVAVSNTGVLCDVN</sequence>
<dbReference type="InterPro" id="IPR020568">
    <property type="entry name" value="Ribosomal_Su5_D2-typ_SF"/>
</dbReference>
<protein>
    <submittedName>
        <fullName evidence="12">Mevalonate kinase</fullName>
        <ecNumber evidence="12">2.7.1.36</ecNumber>
    </submittedName>
</protein>
<evidence type="ECO:0000256" key="2">
    <source>
        <dbReference type="ARBA" id="ARBA00022516"/>
    </source>
</evidence>
<dbReference type="SUPFAM" id="SSF54211">
    <property type="entry name" value="Ribosomal protein S5 domain 2-like"/>
    <property type="match status" value="1"/>
</dbReference>
<dbReference type="Gene3D" id="3.30.70.890">
    <property type="entry name" value="GHMP kinase, C-terminal domain"/>
    <property type="match status" value="1"/>
</dbReference>
<dbReference type="Proteomes" id="UP000324760">
    <property type="component" value="Chromosome"/>
</dbReference>
<dbReference type="PANTHER" id="PTHR43290:SF2">
    <property type="entry name" value="MEVALONATE KINASE"/>
    <property type="match status" value="1"/>
</dbReference>
<evidence type="ECO:0000256" key="6">
    <source>
        <dbReference type="ARBA" id="ARBA00022840"/>
    </source>
</evidence>
<evidence type="ECO:0000256" key="4">
    <source>
        <dbReference type="ARBA" id="ARBA00022741"/>
    </source>
</evidence>
<dbReference type="GO" id="GO:0005737">
    <property type="term" value="C:cytoplasm"/>
    <property type="evidence" value="ECO:0007669"/>
    <property type="project" value="InterPro"/>
</dbReference>
<dbReference type="InterPro" id="IPR013750">
    <property type="entry name" value="GHMP_kinase_C_dom"/>
</dbReference>
<keyword evidence="2" id="KW-0444">Lipid biosynthesis</keyword>
<dbReference type="GO" id="GO:0019287">
    <property type="term" value="P:isopentenyl diphosphate biosynthetic process, mevalonate pathway"/>
    <property type="evidence" value="ECO:0007669"/>
    <property type="project" value="UniProtKB-UniPathway"/>
</dbReference>
<feature type="domain" description="GHMP kinase C-terminal" evidence="11">
    <location>
        <begin position="208"/>
        <end position="272"/>
    </location>
</feature>
<keyword evidence="1" id="KW-0963">Cytoplasm</keyword>
<dbReference type="NCBIfam" id="TIGR00549">
    <property type="entry name" value="mevalon_kin"/>
    <property type="match status" value="1"/>
</dbReference>
<dbReference type="PRINTS" id="PR00959">
    <property type="entry name" value="MEVGALKINASE"/>
</dbReference>
<feature type="domain" description="GHMP kinase N-terminal" evidence="10">
    <location>
        <begin position="61"/>
        <end position="143"/>
    </location>
</feature>
<gene>
    <name evidence="12" type="primary">mvk</name>
    <name evidence="12" type="ORF">F0U83_11840</name>
</gene>